<proteinExistence type="predicted"/>
<dbReference type="EMBL" id="CAFABE010000020">
    <property type="protein sequence ID" value="CAB4824025.1"/>
    <property type="molecule type" value="Genomic_DNA"/>
</dbReference>
<dbReference type="InterPro" id="IPR012341">
    <property type="entry name" value="6hp_glycosidase-like_sf"/>
</dbReference>
<reference evidence="5" key="1">
    <citation type="submission" date="2020-05" db="EMBL/GenBank/DDBJ databases">
        <authorList>
            <person name="Chiriac C."/>
            <person name="Salcher M."/>
            <person name="Ghai R."/>
            <person name="Kavagutti S V."/>
        </authorList>
    </citation>
    <scope>NUCLEOTIDE SEQUENCE</scope>
</reference>
<dbReference type="EMBL" id="CAFBLT010000001">
    <property type="protein sequence ID" value="CAB4864178.1"/>
    <property type="molecule type" value="Genomic_DNA"/>
</dbReference>
<evidence type="ECO:0000313" key="4">
    <source>
        <dbReference type="EMBL" id="CAB4864178.1"/>
    </source>
</evidence>
<dbReference type="GO" id="GO:0015927">
    <property type="term" value="F:trehalase activity"/>
    <property type="evidence" value="ECO:0007669"/>
    <property type="project" value="TreeGrafter"/>
</dbReference>
<dbReference type="Gene3D" id="1.50.10.10">
    <property type="match status" value="1"/>
</dbReference>
<evidence type="ECO:0000259" key="2">
    <source>
        <dbReference type="Pfam" id="PF19291"/>
    </source>
</evidence>
<feature type="domain" description="GH15-like" evidence="1">
    <location>
        <begin position="240"/>
        <end position="608"/>
    </location>
</feature>
<gene>
    <name evidence="3" type="ORF">UFOPK3164_00619</name>
    <name evidence="4" type="ORF">UFOPK3427_00386</name>
    <name evidence="5" type="ORF">UFOPK4112_01309</name>
</gene>
<protein>
    <submittedName>
        <fullName evidence="5">Unannotated protein</fullName>
    </submittedName>
</protein>
<evidence type="ECO:0000259" key="1">
    <source>
        <dbReference type="Pfam" id="PF00723"/>
    </source>
</evidence>
<evidence type="ECO:0000313" key="5">
    <source>
        <dbReference type="EMBL" id="CAB5027197.1"/>
    </source>
</evidence>
<dbReference type="AlphaFoldDB" id="A0A6J7REM0"/>
<dbReference type="EMBL" id="CAFBPM010000013">
    <property type="protein sequence ID" value="CAB5027197.1"/>
    <property type="molecule type" value="Genomic_DNA"/>
</dbReference>
<dbReference type="Pfam" id="PF00723">
    <property type="entry name" value="Glyco_hydro_15"/>
    <property type="match status" value="1"/>
</dbReference>
<dbReference type="SUPFAM" id="SSF48208">
    <property type="entry name" value="Six-hairpin glycosidases"/>
    <property type="match status" value="1"/>
</dbReference>
<dbReference type="InterPro" id="IPR008928">
    <property type="entry name" value="6-hairpin_glycosidase_sf"/>
</dbReference>
<dbReference type="InterPro" id="IPR045582">
    <property type="entry name" value="Trehalase-like_N"/>
</dbReference>
<name>A0A6J7REM0_9ZZZZ</name>
<feature type="domain" description="Trehalase-like N-terminal" evidence="2">
    <location>
        <begin position="5"/>
        <end position="94"/>
    </location>
</feature>
<dbReference type="PANTHER" id="PTHR31616">
    <property type="entry name" value="TREHALASE"/>
    <property type="match status" value="1"/>
</dbReference>
<organism evidence="5">
    <name type="scientific">freshwater metagenome</name>
    <dbReference type="NCBI Taxonomy" id="449393"/>
    <lineage>
        <taxon>unclassified sequences</taxon>
        <taxon>metagenomes</taxon>
        <taxon>ecological metagenomes</taxon>
    </lineage>
</organism>
<accession>A0A6J7REM0</accession>
<dbReference type="PANTHER" id="PTHR31616:SF10">
    <property type="entry name" value="TREHALASE"/>
    <property type="match status" value="1"/>
</dbReference>
<dbReference type="GO" id="GO:0005993">
    <property type="term" value="P:trehalose catabolic process"/>
    <property type="evidence" value="ECO:0007669"/>
    <property type="project" value="TreeGrafter"/>
</dbReference>
<sequence>MSAFPPIADYGFISDCENNCLIAPDGTVEWLCLPRPDSPSVFGAILDRSAGGFRLGPYATHVPHDRRYIPGTMVLETTWHTSTGWLVVEDFLVIKPVEEQSRRKDYRRAPDDSAAVGTLLRVATCISGNVEVFANCSPSFDYGSVVGNWEYAGDDYHTAVIKQPDGDISLTLESNLRLDVMAGRSYGRTRLQKGESVYTALSWGDDLPGTLEESRKNFDSTVSFWRRWLSNGQFPDHPWRQYLERSALTLKGLSYAPTGAIMAAPTTSLPETPGGDRNWDYRYTWIRDSAFTLRSLYRLGFNWEALEYFSFIFEAASAGNVGNTGDWELQIMYGIAGERDLSERTLGYLSGYRNSRPVRVGNGAWNQHQNDVWGMLLDAVDSQIRQSAGDLPRGTWEVLAGFVDAAIRHAGDPDQGIWEIRGDPQHFTASKVLCWVAMDKGADLARQRGDERAEGWAKAADEMKAEILDKGVNDKGNFTQCYDNDELDASLLLIPIMGFLPADDERVVNTVRAIAKDLTENDLVLRYRVDTTDTGFEGEEGTFTICSFWLVTALSMIGDLEEAMGLCKKLLSLAGPLHLYAEEIDAKTGEHLGNFPQAFTHLALIEAVSGLIEAEAALQNGARP</sequence>
<dbReference type="InterPro" id="IPR011613">
    <property type="entry name" value="GH15-like"/>
</dbReference>
<dbReference type="Pfam" id="PF19291">
    <property type="entry name" value="TREH_N"/>
    <property type="match status" value="1"/>
</dbReference>
<evidence type="ECO:0000313" key="3">
    <source>
        <dbReference type="EMBL" id="CAB4824025.1"/>
    </source>
</evidence>